<organism evidence="1">
    <name type="scientific">Methylobacterium bullatum</name>
    <dbReference type="NCBI Taxonomy" id="570505"/>
    <lineage>
        <taxon>Bacteria</taxon>
        <taxon>Pseudomonadati</taxon>
        <taxon>Pseudomonadota</taxon>
        <taxon>Alphaproteobacteria</taxon>
        <taxon>Hyphomicrobiales</taxon>
        <taxon>Methylobacteriaceae</taxon>
        <taxon>Methylobacterium</taxon>
    </lineage>
</organism>
<sequence length="112" mass="12764">MENVRLDLMSRESFAALTKADKDLYLQELTARYCRASDMAEVTLDKQELSRLRRFYARRSLAELHLDTYPDNDLGQALRRLAEAMKSSERQGDVLAILKGETAPSPVTRGDE</sequence>
<protein>
    <submittedName>
        <fullName evidence="1">Uncharacterized protein</fullName>
    </submittedName>
</protein>
<accession>A0A679KDV8</accession>
<dbReference type="AlphaFoldDB" id="A0A679KDV8"/>
<gene>
    <name evidence="1" type="ORF">MBLL_04669</name>
</gene>
<proteinExistence type="predicted"/>
<dbReference type="RefSeq" id="WP_056160321.1">
    <property type="nucleotide sequence ID" value="NZ_LR743512.1"/>
</dbReference>
<name>A0A679KDV8_9HYPH</name>
<evidence type="ECO:0000313" key="1">
    <source>
        <dbReference type="EMBL" id="CAA2145543.1"/>
    </source>
</evidence>
<dbReference type="EMBL" id="LR743512">
    <property type="protein sequence ID" value="CAA2145543.1"/>
    <property type="molecule type" value="Genomic_DNA"/>
</dbReference>
<keyword evidence="1" id="KW-0614">Plasmid</keyword>
<geneLocation type="plasmid" evidence="1">
    <name>3</name>
</geneLocation>
<reference evidence="1" key="1">
    <citation type="submission" date="2019-12" db="EMBL/GenBank/DDBJ databases">
        <authorList>
            <person name="Cremers G."/>
        </authorList>
    </citation>
    <scope>NUCLEOTIDE SEQUENCE</scope>
    <source>
        <strain evidence="1">Mbul2</strain>
        <plasmid evidence="1">3</plasmid>
    </source>
</reference>